<gene>
    <name evidence="2" type="ORF">A2197_01340</name>
</gene>
<dbReference type="Proteomes" id="UP000178430">
    <property type="component" value="Unassembled WGS sequence"/>
</dbReference>
<organism evidence="2 3">
    <name type="scientific">Candidatus Woesebacteria bacterium RIFOXYA1_FULL_48_16</name>
    <dbReference type="NCBI Taxonomy" id="1802535"/>
    <lineage>
        <taxon>Bacteria</taxon>
        <taxon>Candidatus Woeseibacteriota</taxon>
    </lineage>
</organism>
<dbReference type="EMBL" id="MGHV01000050">
    <property type="protein sequence ID" value="OGM77621.1"/>
    <property type="molecule type" value="Genomic_DNA"/>
</dbReference>
<proteinExistence type="predicted"/>
<accession>A0A1F8CMZ7</accession>
<evidence type="ECO:0000256" key="1">
    <source>
        <dbReference type="SAM" id="Phobius"/>
    </source>
</evidence>
<comment type="caution">
    <text evidence="2">The sequence shown here is derived from an EMBL/GenBank/DDBJ whole genome shotgun (WGS) entry which is preliminary data.</text>
</comment>
<name>A0A1F8CMZ7_9BACT</name>
<reference evidence="2 3" key="1">
    <citation type="journal article" date="2016" name="Nat. Commun.">
        <title>Thousands of microbial genomes shed light on interconnected biogeochemical processes in an aquifer system.</title>
        <authorList>
            <person name="Anantharaman K."/>
            <person name="Brown C.T."/>
            <person name="Hug L.A."/>
            <person name="Sharon I."/>
            <person name="Castelle C.J."/>
            <person name="Probst A.J."/>
            <person name="Thomas B.C."/>
            <person name="Singh A."/>
            <person name="Wilkins M.J."/>
            <person name="Karaoz U."/>
            <person name="Brodie E.L."/>
            <person name="Williams K.H."/>
            <person name="Hubbard S.S."/>
            <person name="Banfield J.F."/>
        </authorList>
    </citation>
    <scope>NUCLEOTIDE SEQUENCE [LARGE SCALE GENOMIC DNA]</scope>
</reference>
<keyword evidence="1" id="KW-0472">Membrane</keyword>
<protein>
    <recommendedName>
        <fullName evidence="4">Bacterial OB-fold domain-containing protein</fullName>
    </recommendedName>
</protein>
<evidence type="ECO:0008006" key="4">
    <source>
        <dbReference type="Google" id="ProtNLM"/>
    </source>
</evidence>
<feature type="transmembrane region" description="Helical" evidence="1">
    <location>
        <begin position="12"/>
        <end position="30"/>
    </location>
</feature>
<dbReference type="AlphaFoldDB" id="A0A1F8CMZ7"/>
<evidence type="ECO:0000313" key="2">
    <source>
        <dbReference type="EMBL" id="OGM77621.1"/>
    </source>
</evidence>
<keyword evidence="1" id="KW-0812">Transmembrane</keyword>
<evidence type="ECO:0000313" key="3">
    <source>
        <dbReference type="Proteomes" id="UP000178430"/>
    </source>
</evidence>
<sequence length="132" mass="13994">MISQNKKVLPYVVGAFLVVLLGVGTAWMIYGNMSKSGSSAAPGAKTTSTEAGALDPEVKYDTAEGVIKEGGSNGEGTFHLEREGGPSKNVYLTSSVVDLDKFVDKKVQIWGQTLASKKVGWLMDVAKVQVAR</sequence>
<keyword evidence="1" id="KW-1133">Transmembrane helix</keyword>